<dbReference type="Gene3D" id="3.40.50.10320">
    <property type="entry name" value="LmbE-like"/>
    <property type="match status" value="1"/>
</dbReference>
<name>A0A2W5SJ82_9BACT</name>
<evidence type="ECO:0000313" key="1">
    <source>
        <dbReference type="EMBL" id="PZR02972.1"/>
    </source>
</evidence>
<sequence>AARRLDGALQLFSSVRDFGYSKRADETLAAWGHEAALADVVWVIRTFQPDVIITRYDEHPPNHGHHTASAILARKAFTAAADPNRFPEQLRAGVTPWRADRLLHNVWRIREKSPDTLTIDVGDYDVRLGLSYGELAALSRSQNKSQGFGTPAVRGPLLESFVPVAGTRPTKDIFEGLALGWERFGSAGTALARALEEARTRLERDAPERALPSLLKANRVLEALPNQPRTRDARAMLDALIASVAGVFVRATAPTPAASPGTRLPVSVEVVMRRPATMTLKRVVFAGTDALELNAQLHVNEKQEISREVIVPSRANLSWPYWLRASGAVRNWGEGGRDPVGEPEGPPPFAVDVDLMVGGRTVRVTAPLQYAWTDRVLGERTQLVTVTPPVTITPARKATMLPNGAATRVTLRVRAWKDELKAIVRLPVPQAWSVRPAEAPVALAQAGDETLVHFEVTAPAAAAAVSLTPEVIVDGRTWSWREDVIDYPHVPVQRVLQPAAIRFVPLSIRLPQGLVGY</sequence>
<dbReference type="AlphaFoldDB" id="A0A2W5SJ82"/>
<gene>
    <name evidence="1" type="ORF">DI536_36565</name>
</gene>
<dbReference type="Proteomes" id="UP000249061">
    <property type="component" value="Unassembled WGS sequence"/>
</dbReference>
<comment type="caution">
    <text evidence="1">The sequence shown here is derived from an EMBL/GenBank/DDBJ whole genome shotgun (WGS) entry which is preliminary data.</text>
</comment>
<dbReference type="InterPro" id="IPR024078">
    <property type="entry name" value="LmbE-like_dom_sf"/>
</dbReference>
<dbReference type="SUPFAM" id="SSF102588">
    <property type="entry name" value="LmbE-like"/>
    <property type="match status" value="1"/>
</dbReference>
<proteinExistence type="predicted"/>
<protein>
    <submittedName>
        <fullName evidence="1">PIG-L family deacetylase</fullName>
    </submittedName>
</protein>
<accession>A0A2W5SJ82</accession>
<evidence type="ECO:0000313" key="2">
    <source>
        <dbReference type="Proteomes" id="UP000249061"/>
    </source>
</evidence>
<feature type="non-terminal residue" evidence="1">
    <location>
        <position position="1"/>
    </location>
</feature>
<feature type="non-terminal residue" evidence="1">
    <location>
        <position position="517"/>
    </location>
</feature>
<reference evidence="1 2" key="1">
    <citation type="submission" date="2017-08" db="EMBL/GenBank/DDBJ databases">
        <title>Infants hospitalized years apart are colonized by the same room-sourced microbial strains.</title>
        <authorList>
            <person name="Brooks B."/>
            <person name="Olm M.R."/>
            <person name="Firek B.A."/>
            <person name="Baker R."/>
            <person name="Thomas B.C."/>
            <person name="Morowitz M.J."/>
            <person name="Banfield J.F."/>
        </authorList>
    </citation>
    <scope>NUCLEOTIDE SEQUENCE [LARGE SCALE GENOMIC DNA]</scope>
    <source>
        <strain evidence="1">S2_003_000_R2_14</strain>
    </source>
</reference>
<organism evidence="1 2">
    <name type="scientific">Archangium gephyra</name>
    <dbReference type="NCBI Taxonomy" id="48"/>
    <lineage>
        <taxon>Bacteria</taxon>
        <taxon>Pseudomonadati</taxon>
        <taxon>Myxococcota</taxon>
        <taxon>Myxococcia</taxon>
        <taxon>Myxococcales</taxon>
        <taxon>Cystobacterineae</taxon>
        <taxon>Archangiaceae</taxon>
        <taxon>Archangium</taxon>
    </lineage>
</organism>
<dbReference type="EMBL" id="QFQP01000146">
    <property type="protein sequence ID" value="PZR02972.1"/>
    <property type="molecule type" value="Genomic_DNA"/>
</dbReference>